<dbReference type="eggNOG" id="ENOG502TB87">
    <property type="taxonomic scope" value="Eukaryota"/>
</dbReference>
<dbReference type="PhylomeDB" id="B4MT48"/>
<reference evidence="1 2" key="1">
    <citation type="journal article" date="2007" name="Nature">
        <title>Evolution of genes and genomes on the Drosophila phylogeny.</title>
        <authorList>
            <consortium name="Drosophila 12 Genomes Consortium"/>
            <person name="Clark A.G."/>
            <person name="Eisen M.B."/>
            <person name="Smith D.R."/>
            <person name="Bergman C.M."/>
            <person name="Oliver B."/>
            <person name="Markow T.A."/>
            <person name="Kaufman T.C."/>
            <person name="Kellis M."/>
            <person name="Gelbart W."/>
            <person name="Iyer V.N."/>
            <person name="Pollard D.A."/>
            <person name="Sackton T.B."/>
            <person name="Larracuente A.M."/>
            <person name="Singh N.D."/>
            <person name="Abad J.P."/>
            <person name="Abt D.N."/>
            <person name="Adryan B."/>
            <person name="Aguade M."/>
            <person name="Akashi H."/>
            <person name="Anderson W.W."/>
            <person name="Aquadro C.F."/>
            <person name="Ardell D.H."/>
            <person name="Arguello R."/>
            <person name="Artieri C.G."/>
            <person name="Barbash D.A."/>
            <person name="Barker D."/>
            <person name="Barsanti P."/>
            <person name="Batterham P."/>
            <person name="Batzoglou S."/>
            <person name="Begun D."/>
            <person name="Bhutkar A."/>
            <person name="Blanco E."/>
            <person name="Bosak S.A."/>
            <person name="Bradley R.K."/>
            <person name="Brand A.D."/>
            <person name="Brent M.R."/>
            <person name="Brooks A.N."/>
            <person name="Brown R.H."/>
            <person name="Butlin R.K."/>
            <person name="Caggese C."/>
            <person name="Calvi B.R."/>
            <person name="Bernardo de Carvalho A."/>
            <person name="Caspi A."/>
            <person name="Castrezana S."/>
            <person name="Celniker S.E."/>
            <person name="Chang J.L."/>
            <person name="Chapple C."/>
            <person name="Chatterji S."/>
            <person name="Chinwalla A."/>
            <person name="Civetta A."/>
            <person name="Clifton S.W."/>
            <person name="Comeron J.M."/>
            <person name="Costello J.C."/>
            <person name="Coyne J.A."/>
            <person name="Daub J."/>
            <person name="David R.G."/>
            <person name="Delcher A.L."/>
            <person name="Delehaunty K."/>
            <person name="Do C.B."/>
            <person name="Ebling H."/>
            <person name="Edwards K."/>
            <person name="Eickbush T."/>
            <person name="Evans J.D."/>
            <person name="Filipski A."/>
            <person name="Findeiss S."/>
            <person name="Freyhult E."/>
            <person name="Fulton L."/>
            <person name="Fulton R."/>
            <person name="Garcia A.C."/>
            <person name="Gardiner A."/>
            <person name="Garfield D.A."/>
            <person name="Garvin B.E."/>
            <person name="Gibson G."/>
            <person name="Gilbert D."/>
            <person name="Gnerre S."/>
            <person name="Godfrey J."/>
            <person name="Good R."/>
            <person name="Gotea V."/>
            <person name="Gravely B."/>
            <person name="Greenberg A.J."/>
            <person name="Griffiths-Jones S."/>
            <person name="Gross S."/>
            <person name="Guigo R."/>
            <person name="Gustafson E.A."/>
            <person name="Haerty W."/>
            <person name="Hahn M.W."/>
            <person name="Halligan D.L."/>
            <person name="Halpern A.L."/>
            <person name="Halter G.M."/>
            <person name="Han M.V."/>
            <person name="Heger A."/>
            <person name="Hillier L."/>
            <person name="Hinrichs A.S."/>
            <person name="Holmes I."/>
            <person name="Hoskins R.A."/>
            <person name="Hubisz M.J."/>
            <person name="Hultmark D."/>
            <person name="Huntley M.A."/>
            <person name="Jaffe D.B."/>
            <person name="Jagadeeshan S."/>
            <person name="Jeck W.R."/>
            <person name="Johnson J."/>
            <person name="Jones C.D."/>
            <person name="Jordan W.C."/>
            <person name="Karpen G.H."/>
            <person name="Kataoka E."/>
            <person name="Keightley P.D."/>
            <person name="Kheradpour P."/>
            <person name="Kirkness E.F."/>
            <person name="Koerich L.B."/>
            <person name="Kristiansen K."/>
            <person name="Kudrna D."/>
            <person name="Kulathinal R.J."/>
            <person name="Kumar S."/>
            <person name="Kwok R."/>
            <person name="Lander E."/>
            <person name="Langley C.H."/>
            <person name="Lapoint R."/>
            <person name="Lazzaro B.P."/>
            <person name="Lee S.J."/>
            <person name="Levesque L."/>
            <person name="Li R."/>
            <person name="Lin C.F."/>
            <person name="Lin M.F."/>
            <person name="Lindblad-Toh K."/>
            <person name="Llopart A."/>
            <person name="Long M."/>
            <person name="Low L."/>
            <person name="Lozovsky E."/>
            <person name="Lu J."/>
            <person name="Luo M."/>
            <person name="Machado C.A."/>
            <person name="Makalowski W."/>
            <person name="Marzo M."/>
            <person name="Matsuda M."/>
            <person name="Matzkin L."/>
            <person name="McAllister B."/>
            <person name="McBride C.S."/>
            <person name="McKernan B."/>
            <person name="McKernan K."/>
            <person name="Mendez-Lago M."/>
            <person name="Minx P."/>
            <person name="Mollenhauer M.U."/>
            <person name="Montooth K."/>
            <person name="Mount S.M."/>
            <person name="Mu X."/>
            <person name="Myers E."/>
            <person name="Negre B."/>
            <person name="Newfeld S."/>
            <person name="Nielsen R."/>
            <person name="Noor M.A."/>
            <person name="O'Grady P."/>
            <person name="Pachter L."/>
            <person name="Papaceit M."/>
            <person name="Parisi M.J."/>
            <person name="Parisi M."/>
            <person name="Parts L."/>
            <person name="Pedersen J.S."/>
            <person name="Pesole G."/>
            <person name="Phillippy A.M."/>
            <person name="Ponting C.P."/>
            <person name="Pop M."/>
            <person name="Porcelli D."/>
            <person name="Powell J.R."/>
            <person name="Prohaska S."/>
            <person name="Pruitt K."/>
            <person name="Puig M."/>
            <person name="Quesneville H."/>
            <person name="Ram K.R."/>
            <person name="Rand D."/>
            <person name="Rasmussen M.D."/>
            <person name="Reed L.K."/>
            <person name="Reenan R."/>
            <person name="Reily A."/>
            <person name="Remington K.A."/>
            <person name="Rieger T.T."/>
            <person name="Ritchie M.G."/>
            <person name="Robin C."/>
            <person name="Rogers Y.H."/>
            <person name="Rohde C."/>
            <person name="Rozas J."/>
            <person name="Rubenfield M.J."/>
            <person name="Ruiz A."/>
            <person name="Russo S."/>
            <person name="Salzberg S.L."/>
            <person name="Sanchez-Gracia A."/>
            <person name="Saranga D.J."/>
            <person name="Sato H."/>
            <person name="Schaeffer S.W."/>
            <person name="Schatz M.C."/>
            <person name="Schlenke T."/>
            <person name="Schwartz R."/>
            <person name="Segarra C."/>
            <person name="Singh R.S."/>
            <person name="Sirot L."/>
            <person name="Sirota M."/>
            <person name="Sisneros N.B."/>
            <person name="Smith C.D."/>
            <person name="Smith T.F."/>
            <person name="Spieth J."/>
            <person name="Stage D.E."/>
            <person name="Stark A."/>
            <person name="Stephan W."/>
            <person name="Strausberg R.L."/>
            <person name="Strempel S."/>
            <person name="Sturgill D."/>
            <person name="Sutton G."/>
            <person name="Sutton G.G."/>
            <person name="Tao W."/>
            <person name="Teichmann S."/>
            <person name="Tobari Y.N."/>
            <person name="Tomimura Y."/>
            <person name="Tsolas J.M."/>
            <person name="Valente V.L."/>
            <person name="Venter E."/>
            <person name="Venter J.C."/>
            <person name="Vicario S."/>
            <person name="Vieira F.G."/>
            <person name="Vilella A.J."/>
            <person name="Villasante A."/>
            <person name="Walenz B."/>
            <person name="Wang J."/>
            <person name="Wasserman M."/>
            <person name="Watts T."/>
            <person name="Wilson D."/>
            <person name="Wilson R.K."/>
            <person name="Wing R.A."/>
            <person name="Wolfner M.F."/>
            <person name="Wong A."/>
            <person name="Wong G.K."/>
            <person name="Wu C.I."/>
            <person name="Wu G."/>
            <person name="Yamamoto D."/>
            <person name="Yang H.P."/>
            <person name="Yang S.P."/>
            <person name="Yorke J.A."/>
            <person name="Yoshida K."/>
            <person name="Zdobnov E."/>
            <person name="Zhang P."/>
            <person name="Zhang Y."/>
            <person name="Zimin A.V."/>
            <person name="Baldwin J."/>
            <person name="Abdouelleil A."/>
            <person name="Abdulkadir J."/>
            <person name="Abebe A."/>
            <person name="Abera B."/>
            <person name="Abreu J."/>
            <person name="Acer S.C."/>
            <person name="Aftuck L."/>
            <person name="Alexander A."/>
            <person name="An P."/>
            <person name="Anderson E."/>
            <person name="Anderson S."/>
            <person name="Arachi H."/>
            <person name="Azer M."/>
            <person name="Bachantsang P."/>
            <person name="Barry A."/>
            <person name="Bayul T."/>
            <person name="Berlin A."/>
            <person name="Bessette D."/>
            <person name="Bloom T."/>
            <person name="Blye J."/>
            <person name="Boguslavskiy L."/>
            <person name="Bonnet C."/>
            <person name="Boukhgalter B."/>
            <person name="Bourzgui I."/>
            <person name="Brown A."/>
            <person name="Cahill P."/>
            <person name="Channer S."/>
            <person name="Cheshatsang Y."/>
            <person name="Chuda L."/>
            <person name="Citroen M."/>
            <person name="Collymore A."/>
            <person name="Cooke P."/>
            <person name="Costello M."/>
            <person name="D'Aco K."/>
            <person name="Daza R."/>
            <person name="De Haan G."/>
            <person name="DeGray S."/>
            <person name="DeMaso C."/>
            <person name="Dhargay N."/>
            <person name="Dooley K."/>
            <person name="Dooley E."/>
            <person name="Doricent M."/>
            <person name="Dorje P."/>
            <person name="Dorjee K."/>
            <person name="Dupes A."/>
            <person name="Elong R."/>
            <person name="Falk J."/>
            <person name="Farina A."/>
            <person name="Faro S."/>
            <person name="Ferguson D."/>
            <person name="Fisher S."/>
            <person name="Foley C.D."/>
            <person name="Franke A."/>
            <person name="Friedrich D."/>
            <person name="Gadbois L."/>
            <person name="Gearin G."/>
            <person name="Gearin C.R."/>
            <person name="Giannoukos G."/>
            <person name="Goode T."/>
            <person name="Graham J."/>
            <person name="Grandbois E."/>
            <person name="Grewal S."/>
            <person name="Gyaltsen K."/>
            <person name="Hafez N."/>
            <person name="Hagos B."/>
            <person name="Hall J."/>
            <person name="Henson C."/>
            <person name="Hollinger A."/>
            <person name="Honan T."/>
            <person name="Huard M.D."/>
            <person name="Hughes L."/>
            <person name="Hurhula B."/>
            <person name="Husby M.E."/>
            <person name="Kamat A."/>
            <person name="Kanga B."/>
            <person name="Kashin S."/>
            <person name="Khazanovich D."/>
            <person name="Kisner P."/>
            <person name="Lance K."/>
            <person name="Lara M."/>
            <person name="Lee W."/>
            <person name="Lennon N."/>
            <person name="Letendre F."/>
            <person name="LeVine R."/>
            <person name="Lipovsky A."/>
            <person name="Liu X."/>
            <person name="Liu J."/>
            <person name="Liu S."/>
            <person name="Lokyitsang T."/>
            <person name="Lokyitsang Y."/>
            <person name="Lubonja R."/>
            <person name="Lui A."/>
            <person name="MacDonald P."/>
            <person name="Magnisalis V."/>
            <person name="Maru K."/>
            <person name="Matthews C."/>
            <person name="McCusker W."/>
            <person name="McDonough S."/>
            <person name="Mehta T."/>
            <person name="Meldrim J."/>
            <person name="Meneus L."/>
            <person name="Mihai O."/>
            <person name="Mihalev A."/>
            <person name="Mihova T."/>
            <person name="Mittelman R."/>
            <person name="Mlenga V."/>
            <person name="Montmayeur A."/>
            <person name="Mulrain L."/>
            <person name="Navidi A."/>
            <person name="Naylor J."/>
            <person name="Negash T."/>
            <person name="Nguyen T."/>
            <person name="Nguyen N."/>
            <person name="Nicol R."/>
            <person name="Norbu C."/>
            <person name="Norbu N."/>
            <person name="Novod N."/>
            <person name="O'Neill B."/>
            <person name="Osman S."/>
            <person name="Markiewicz E."/>
            <person name="Oyono O.L."/>
            <person name="Patti C."/>
            <person name="Phunkhang P."/>
            <person name="Pierre F."/>
            <person name="Priest M."/>
            <person name="Raghuraman S."/>
            <person name="Rege F."/>
            <person name="Reyes R."/>
            <person name="Rise C."/>
            <person name="Rogov P."/>
            <person name="Ross K."/>
            <person name="Ryan E."/>
            <person name="Settipalli S."/>
            <person name="Shea T."/>
            <person name="Sherpa N."/>
            <person name="Shi L."/>
            <person name="Shih D."/>
            <person name="Sparrow T."/>
            <person name="Spaulding J."/>
            <person name="Stalker J."/>
            <person name="Stange-Thomann N."/>
            <person name="Stavropoulos S."/>
            <person name="Stone C."/>
            <person name="Strader C."/>
            <person name="Tesfaye S."/>
            <person name="Thomson T."/>
            <person name="Thoulutsang Y."/>
            <person name="Thoulutsang D."/>
            <person name="Topham K."/>
            <person name="Topping I."/>
            <person name="Tsamla T."/>
            <person name="Vassiliev H."/>
            <person name="Vo A."/>
            <person name="Wangchuk T."/>
            <person name="Wangdi T."/>
            <person name="Weiand M."/>
            <person name="Wilkinson J."/>
            <person name="Wilson A."/>
            <person name="Yadav S."/>
            <person name="Young G."/>
            <person name="Yu Q."/>
            <person name="Zembek L."/>
            <person name="Zhong D."/>
            <person name="Zimmer A."/>
            <person name="Zwirko Z."/>
            <person name="Jaffe D.B."/>
            <person name="Alvarez P."/>
            <person name="Brockman W."/>
            <person name="Butler J."/>
            <person name="Chin C."/>
            <person name="Gnerre S."/>
            <person name="Grabherr M."/>
            <person name="Kleber M."/>
            <person name="Mauceli E."/>
            <person name="MacCallum I."/>
        </authorList>
    </citation>
    <scope>NUCLEOTIDE SEQUENCE [LARGE SCALE GENOMIC DNA]</scope>
    <source>
        <strain evidence="2">Tucson 14030-0811.24</strain>
    </source>
</reference>
<dbReference type="Proteomes" id="UP000007798">
    <property type="component" value="Unassembled WGS sequence"/>
</dbReference>
<proteinExistence type="predicted"/>
<protein>
    <submittedName>
        <fullName evidence="1">Uncharacterized protein</fullName>
    </submittedName>
</protein>
<dbReference type="OrthoDB" id="7823345at2759"/>
<sequence length="347" mass="40871">MHEFIREQLTLSVNTALDEVVPHCIKLLAWLMEYQDEVQSQSQLQLSQPLVECLVKAHLYLYECQDRFGKTLTDRCDANQRFWSRCSNLEDRQERIRELCSSIVNTQNGHEYAAQLYAYHKSLGDIQAGWSIIKELNWSQMRASELNPVAPAVEVNTHLKQMRCLVRRICRLGSTLDIEIALQRSMRLIKFDVWLHLFREPRHSSIYCQCYILRHMICDWLLQGGEEVGHCSNFVHNIYEFVMKPSNEKRFWLCLDNRRLADSLFAYITGYWKRHLSSIDMDNMQLSQSSITNMTLPLDEVLYLTHLMFAPKSPSRQQIYTQLRSTLTSCTFLRLKELLNKVAFVYN</sequence>
<dbReference type="AlphaFoldDB" id="B4MT48"/>
<gene>
    <name evidence="1" type="primary">Dwil\GK19379</name>
    <name evidence="1" type="ORF">Dwil_GK19379</name>
</gene>
<accession>B4MT48</accession>
<evidence type="ECO:0000313" key="2">
    <source>
        <dbReference type="Proteomes" id="UP000007798"/>
    </source>
</evidence>
<organism evidence="1 2">
    <name type="scientific">Drosophila willistoni</name>
    <name type="common">Fruit fly</name>
    <dbReference type="NCBI Taxonomy" id="7260"/>
    <lineage>
        <taxon>Eukaryota</taxon>
        <taxon>Metazoa</taxon>
        <taxon>Ecdysozoa</taxon>
        <taxon>Arthropoda</taxon>
        <taxon>Hexapoda</taxon>
        <taxon>Insecta</taxon>
        <taxon>Pterygota</taxon>
        <taxon>Neoptera</taxon>
        <taxon>Endopterygota</taxon>
        <taxon>Diptera</taxon>
        <taxon>Brachycera</taxon>
        <taxon>Muscomorpha</taxon>
        <taxon>Ephydroidea</taxon>
        <taxon>Drosophilidae</taxon>
        <taxon>Drosophila</taxon>
        <taxon>Sophophora</taxon>
    </lineage>
</organism>
<dbReference type="HOGENOM" id="CLU_804794_0_0_1"/>
<dbReference type="OMA" id="PDLQQMR"/>
<name>B4MT48_DROWI</name>
<dbReference type="KEGG" id="dwi:6641094"/>
<keyword evidence="2" id="KW-1185">Reference proteome</keyword>
<evidence type="ECO:0000313" key="1">
    <source>
        <dbReference type="EMBL" id="EDW75287.1"/>
    </source>
</evidence>
<dbReference type="EMBL" id="CH963851">
    <property type="protein sequence ID" value="EDW75287.1"/>
    <property type="molecule type" value="Genomic_DNA"/>
</dbReference>
<dbReference type="InParanoid" id="B4MT48"/>